<keyword evidence="3" id="KW-0804">Transcription</keyword>
<proteinExistence type="predicted"/>
<evidence type="ECO:0000256" key="1">
    <source>
        <dbReference type="ARBA" id="ARBA00004123"/>
    </source>
</evidence>
<reference evidence="6" key="1">
    <citation type="submission" date="2021-01" db="UniProtKB">
        <authorList>
            <consortium name="EnsemblPlants"/>
        </authorList>
    </citation>
    <scope>IDENTIFICATION</scope>
</reference>
<comment type="subcellular location">
    <subcellularLocation>
        <location evidence="1">Nucleus</location>
    </subcellularLocation>
</comment>
<keyword evidence="4" id="KW-0539">Nucleus</keyword>
<name>A0A7N0TG50_KALFE</name>
<dbReference type="Proteomes" id="UP000594263">
    <property type="component" value="Unplaced"/>
</dbReference>
<dbReference type="AlphaFoldDB" id="A0A7N0TG50"/>
<protein>
    <recommendedName>
        <fullName evidence="8">RNA polymerase III RPC4</fullName>
    </recommendedName>
</protein>
<dbReference type="GO" id="GO:0042797">
    <property type="term" value="P:tRNA transcription by RNA polymerase III"/>
    <property type="evidence" value="ECO:0007669"/>
    <property type="project" value="TreeGrafter"/>
</dbReference>
<feature type="compositionally biased region" description="Polar residues" evidence="5">
    <location>
        <begin position="66"/>
        <end position="87"/>
    </location>
</feature>
<evidence type="ECO:0000256" key="2">
    <source>
        <dbReference type="ARBA" id="ARBA00022478"/>
    </source>
</evidence>
<evidence type="ECO:0000256" key="4">
    <source>
        <dbReference type="ARBA" id="ARBA00023242"/>
    </source>
</evidence>
<evidence type="ECO:0000256" key="5">
    <source>
        <dbReference type="SAM" id="MobiDB-lite"/>
    </source>
</evidence>
<evidence type="ECO:0000313" key="6">
    <source>
        <dbReference type="EnsemblPlants" id="Kaladp0036s0136.1.v1.1"/>
    </source>
</evidence>
<dbReference type="EnsemblPlants" id="Kaladp0036s0136.1.v1.1">
    <property type="protein sequence ID" value="Kaladp0036s0136.1.v1.1"/>
    <property type="gene ID" value="Kaladp0036s0136.v1.1"/>
</dbReference>
<dbReference type="PANTHER" id="PTHR13408:SF0">
    <property type="entry name" value="DNA-DIRECTED RNA POLYMERASE III SUBUNIT RPC4"/>
    <property type="match status" value="1"/>
</dbReference>
<keyword evidence="2" id="KW-0240">DNA-directed RNA polymerase</keyword>
<accession>A0A7N0TG50</accession>
<organism evidence="6 7">
    <name type="scientific">Kalanchoe fedtschenkoi</name>
    <name type="common">Lavender scallops</name>
    <name type="synonym">South American air plant</name>
    <dbReference type="NCBI Taxonomy" id="63787"/>
    <lineage>
        <taxon>Eukaryota</taxon>
        <taxon>Viridiplantae</taxon>
        <taxon>Streptophyta</taxon>
        <taxon>Embryophyta</taxon>
        <taxon>Tracheophyta</taxon>
        <taxon>Spermatophyta</taxon>
        <taxon>Magnoliopsida</taxon>
        <taxon>eudicotyledons</taxon>
        <taxon>Gunneridae</taxon>
        <taxon>Pentapetalae</taxon>
        <taxon>Saxifragales</taxon>
        <taxon>Crassulaceae</taxon>
        <taxon>Kalanchoe</taxon>
    </lineage>
</organism>
<dbReference type="PANTHER" id="PTHR13408">
    <property type="entry name" value="DNA-DIRECTED RNA POLYMERASE III"/>
    <property type="match status" value="1"/>
</dbReference>
<dbReference type="GO" id="GO:0003677">
    <property type="term" value="F:DNA binding"/>
    <property type="evidence" value="ECO:0007669"/>
    <property type="project" value="InterPro"/>
</dbReference>
<keyword evidence="7" id="KW-1185">Reference proteome</keyword>
<dbReference type="OMA" id="KMKFMPK"/>
<feature type="region of interest" description="Disordered" evidence="5">
    <location>
        <begin position="65"/>
        <end position="87"/>
    </location>
</feature>
<evidence type="ECO:0000256" key="3">
    <source>
        <dbReference type="ARBA" id="ARBA00023163"/>
    </source>
</evidence>
<dbReference type="Gramene" id="Kaladp0036s0136.1.v1.1">
    <property type="protein sequence ID" value="Kaladp0036s0136.1.v1.1"/>
    <property type="gene ID" value="Kaladp0036s0136.v1.1"/>
</dbReference>
<evidence type="ECO:0000313" key="7">
    <source>
        <dbReference type="Proteomes" id="UP000594263"/>
    </source>
</evidence>
<dbReference type="InterPro" id="IPR007811">
    <property type="entry name" value="RPC4"/>
</dbReference>
<evidence type="ECO:0008006" key="8">
    <source>
        <dbReference type="Google" id="ProtNLM"/>
    </source>
</evidence>
<dbReference type="GO" id="GO:0005666">
    <property type="term" value="C:RNA polymerase III complex"/>
    <property type="evidence" value="ECO:0007669"/>
    <property type="project" value="InterPro"/>
</dbReference>
<sequence>MESLPNELPQPSKKMRFKPVLRQRLVPKNAIKSEVKEDPDLAKGMEMLELFNSKTKRNPKFEAKVETTTSQEPYNQSRSINNRHGGSSYFHTQKVKLKEYKEPWDYYSYYPVTLPLRRPYSGDPVLLDKEEFEVTAESTEFEENSSDAAIDLGLTTKQEEPTTLILQLPVNMPMERQMVNTEVKEASEESKPRRPLRPRQKFCHLNELPAGCMGKMMVYNSGAVKLKLGDTLYNVSPGLECVFAQDLVAINTTDKYSCAVGELHKRAIVTPDIESIFDTQQDDTR</sequence>
<dbReference type="Pfam" id="PF05132">
    <property type="entry name" value="RNA_pol_Rpc4"/>
    <property type="match status" value="1"/>
</dbReference>